<dbReference type="InterPro" id="IPR042517">
    <property type="entry name" value="Glyco_hydro_64_N_2"/>
</dbReference>
<dbReference type="PROSITE" id="PS51318">
    <property type="entry name" value="TAT"/>
    <property type="match status" value="1"/>
</dbReference>
<dbReference type="Proteomes" id="UP000308760">
    <property type="component" value="Unassembled WGS sequence"/>
</dbReference>
<dbReference type="PANTHER" id="PTHR38165">
    <property type="match status" value="1"/>
</dbReference>
<dbReference type="RefSeq" id="WP_136536473.1">
    <property type="nucleotide sequence ID" value="NZ_STGY01000071.1"/>
</dbReference>
<dbReference type="InterPro" id="IPR037398">
    <property type="entry name" value="Glyco_hydro_64_fam"/>
</dbReference>
<dbReference type="Gene3D" id="2.60.110.10">
    <property type="entry name" value="Thaumatin"/>
    <property type="match status" value="1"/>
</dbReference>
<dbReference type="PROSITE" id="PS52006">
    <property type="entry name" value="GH64"/>
    <property type="match status" value="1"/>
</dbReference>
<sequence>MLSRRKILSVGAIGTAAAAASAPWWGQRALSQALAAPLDCELALAKQSSNQINAYVTGREFGTDRMMLLLADGTPYYIEEPAGEATPLPVDAAIPLNASGADPKVVTLPRMYGSRIYFVKDDVLDFYVNPGPALVEPALHNPADSNYGKTVSFCEFTFNDVQLFVNLSYVDLVTNLPLGVRLQGDADKTVEPMPAGAVDAIASDLETQAAADGQPWDQLVLRGGSGQVLRVVSPQNLMAPYFGQPDMPFADYWTAYVDEVWSLYQGADLSIDLQGGRGVLTGRVEGENLVFGDGSSFPRPDARDIFTCDHGPFANIPTDSEEKKGLLARLAAAFNRSTIHSHPEQPNGAPVDEFYTHEVTNHYSRIVHANSPIGYAFPYDDVCPDDAPDQSGAAFDGNPTRLTVTAG</sequence>
<dbReference type="Gene3D" id="3.30.920.50">
    <property type="entry name" value="Beta-1,3-glucanase, C-terminal domain"/>
    <property type="match status" value="1"/>
</dbReference>
<dbReference type="Pfam" id="PF16483">
    <property type="entry name" value="Glyco_hydro_64"/>
    <property type="match status" value="1"/>
</dbReference>
<dbReference type="InterPro" id="IPR006311">
    <property type="entry name" value="TAT_signal"/>
</dbReference>
<keyword evidence="2" id="KW-0378">Hydrolase</keyword>
<dbReference type="InterPro" id="IPR037176">
    <property type="entry name" value="Osmotin/thaumatin-like_sf"/>
</dbReference>
<accession>A0A4S8PZ15</accession>
<dbReference type="AlphaFoldDB" id="A0A4S8PZ15"/>
<dbReference type="OrthoDB" id="5513218at2"/>
<dbReference type="InterPro" id="IPR032477">
    <property type="entry name" value="Glyco_hydro_64"/>
</dbReference>
<dbReference type="GO" id="GO:0016787">
    <property type="term" value="F:hydrolase activity"/>
    <property type="evidence" value="ECO:0007669"/>
    <property type="project" value="UniProtKB-KW"/>
</dbReference>
<organism evidence="2 3">
    <name type="scientific">Glycomyces buryatensis</name>
    <dbReference type="NCBI Taxonomy" id="2570927"/>
    <lineage>
        <taxon>Bacteria</taxon>
        <taxon>Bacillati</taxon>
        <taxon>Actinomycetota</taxon>
        <taxon>Actinomycetes</taxon>
        <taxon>Glycomycetales</taxon>
        <taxon>Glycomycetaceae</taxon>
        <taxon>Glycomyces</taxon>
    </lineage>
</organism>
<evidence type="ECO:0000313" key="2">
    <source>
        <dbReference type="EMBL" id="THV36997.1"/>
    </source>
</evidence>
<evidence type="ECO:0000259" key="1">
    <source>
        <dbReference type="PROSITE" id="PS52006"/>
    </source>
</evidence>
<proteinExistence type="predicted"/>
<evidence type="ECO:0000313" key="3">
    <source>
        <dbReference type="Proteomes" id="UP000308760"/>
    </source>
</evidence>
<keyword evidence="3" id="KW-1185">Reference proteome</keyword>
<protein>
    <submittedName>
        <fullName evidence="2">Sugar hydrolase</fullName>
    </submittedName>
</protein>
<comment type="caution">
    <text evidence="2">The sequence shown here is derived from an EMBL/GenBank/DDBJ whole genome shotgun (WGS) entry which is preliminary data.</text>
</comment>
<dbReference type="PANTHER" id="PTHR38165:SF1">
    <property type="entry name" value="GLUCANASE B"/>
    <property type="match status" value="1"/>
</dbReference>
<dbReference type="EMBL" id="STGY01000071">
    <property type="protein sequence ID" value="THV36997.1"/>
    <property type="molecule type" value="Genomic_DNA"/>
</dbReference>
<feature type="domain" description="GH64" evidence="1">
    <location>
        <begin position="31"/>
        <end position="399"/>
    </location>
</feature>
<name>A0A4S8PZ15_9ACTN</name>
<dbReference type="CDD" id="cd09220">
    <property type="entry name" value="GH64-GluB-like"/>
    <property type="match status" value="1"/>
</dbReference>
<reference evidence="2 3" key="2">
    <citation type="submission" date="2019-05" db="EMBL/GenBank/DDBJ databases">
        <title>Glycomyces buryatensis sp. nov.</title>
        <authorList>
            <person name="Nikitina E."/>
        </authorList>
    </citation>
    <scope>NUCLEOTIDE SEQUENCE [LARGE SCALE GENOMIC DNA]</scope>
    <source>
        <strain evidence="2 3">18</strain>
    </source>
</reference>
<gene>
    <name evidence="2" type="ORF">FAB82_20790</name>
</gene>
<reference evidence="3" key="1">
    <citation type="submission" date="2019-04" db="EMBL/GenBank/DDBJ databases">
        <title>Nocardioides xinjiangensis sp. nov.</title>
        <authorList>
            <person name="Liu S."/>
        </authorList>
    </citation>
    <scope>NUCLEOTIDE SEQUENCE [LARGE SCALE GENOMIC DNA]</scope>
    <source>
        <strain evidence="3">18</strain>
    </source>
</reference>